<gene>
    <name evidence="2" type="ORF">COU28_03035</name>
</gene>
<protein>
    <recommendedName>
        <fullName evidence="1">Toprim domain-containing protein</fullName>
    </recommendedName>
</protein>
<dbReference type="InterPro" id="IPR027032">
    <property type="entry name" value="Twinkle-like"/>
</dbReference>
<organism evidence="2 3">
    <name type="scientific">Candidatus Magasanikbacteria bacterium CG10_big_fil_rev_8_21_14_0_10_36_16</name>
    <dbReference type="NCBI Taxonomy" id="1974645"/>
    <lineage>
        <taxon>Bacteria</taxon>
        <taxon>Candidatus Magasanikiibacteriota</taxon>
    </lineage>
</organism>
<dbReference type="PANTHER" id="PTHR12873">
    <property type="entry name" value="T7-LIKE MITOCHONDRIAL DNA HELICASE"/>
    <property type="match status" value="1"/>
</dbReference>
<dbReference type="CDD" id="cd01029">
    <property type="entry name" value="TOPRIM_primases"/>
    <property type="match status" value="1"/>
</dbReference>
<comment type="caution">
    <text evidence="2">The sequence shown here is derived from an EMBL/GenBank/DDBJ whole genome shotgun (WGS) entry which is preliminary data.</text>
</comment>
<dbReference type="GO" id="GO:0003697">
    <property type="term" value="F:single-stranded DNA binding"/>
    <property type="evidence" value="ECO:0007669"/>
    <property type="project" value="InterPro"/>
</dbReference>
<dbReference type="Proteomes" id="UP000230852">
    <property type="component" value="Unassembled WGS sequence"/>
</dbReference>
<feature type="non-terminal residue" evidence="2">
    <location>
        <position position="502"/>
    </location>
</feature>
<proteinExistence type="predicted"/>
<evidence type="ECO:0000259" key="1">
    <source>
        <dbReference type="PROSITE" id="PS50880"/>
    </source>
</evidence>
<dbReference type="PROSITE" id="PS50880">
    <property type="entry name" value="TOPRIM"/>
    <property type="match status" value="1"/>
</dbReference>
<accession>A0A2H0TY86</accession>
<dbReference type="InterPro" id="IPR034154">
    <property type="entry name" value="TOPRIM_DnaG/twinkle"/>
</dbReference>
<dbReference type="EMBL" id="PFBU01000059">
    <property type="protein sequence ID" value="PIR78184.1"/>
    <property type="molecule type" value="Genomic_DNA"/>
</dbReference>
<dbReference type="InterPro" id="IPR006171">
    <property type="entry name" value="TOPRIM_dom"/>
</dbReference>
<dbReference type="GO" id="GO:0043139">
    <property type="term" value="F:5'-3' DNA helicase activity"/>
    <property type="evidence" value="ECO:0007669"/>
    <property type="project" value="InterPro"/>
</dbReference>
<name>A0A2H0TY86_9BACT</name>
<dbReference type="PANTHER" id="PTHR12873:SF0">
    <property type="entry name" value="TWINKLE MTDNA HELICASE"/>
    <property type="match status" value="1"/>
</dbReference>
<feature type="domain" description="Toprim" evidence="1">
    <location>
        <begin position="195"/>
        <end position="276"/>
    </location>
</feature>
<reference evidence="3" key="1">
    <citation type="submission" date="2017-09" db="EMBL/GenBank/DDBJ databases">
        <title>Depth-based differentiation of microbial function through sediment-hosted aquifers and enrichment of novel symbionts in the deep terrestrial subsurface.</title>
        <authorList>
            <person name="Probst A.J."/>
            <person name="Ladd B."/>
            <person name="Jarett J.K."/>
            <person name="Geller-Mcgrath D.E."/>
            <person name="Sieber C.M.K."/>
            <person name="Emerson J.B."/>
            <person name="Anantharaman K."/>
            <person name="Thomas B.C."/>
            <person name="Malmstrom R."/>
            <person name="Stieglmeier M."/>
            <person name="Klingl A."/>
            <person name="Woyke T."/>
            <person name="Ryan C.M."/>
            <person name="Banfield J.F."/>
        </authorList>
    </citation>
    <scope>NUCLEOTIDE SEQUENCE [LARGE SCALE GENOMIC DNA]</scope>
</reference>
<dbReference type="SMART" id="SM00493">
    <property type="entry name" value="TOPRIM"/>
    <property type="match status" value="1"/>
</dbReference>
<evidence type="ECO:0000313" key="3">
    <source>
        <dbReference type="Proteomes" id="UP000230852"/>
    </source>
</evidence>
<dbReference type="AlphaFoldDB" id="A0A2H0TY86"/>
<dbReference type="Pfam" id="PF13155">
    <property type="entry name" value="Toprim_2"/>
    <property type="match status" value="1"/>
</dbReference>
<dbReference type="SUPFAM" id="SSF56731">
    <property type="entry name" value="DNA primase core"/>
    <property type="match status" value="1"/>
</dbReference>
<sequence>MEFKTITAKEYLTNKGIEFVERNGELITKCLFNDCDQNNNTKNSHLYLQAETGQYDCKKCGEQGNLITLAKHLGDTVEDIALYPRKTTKIKNVKKPSINADLAEKCHQAIPDHIQEYLHARGLNDALVSQYKLGWGEFYGKLWITIPIKDKDGNFAFFKLRQNPDSKENIGRYRFYPAGSNATIFGWDMLKNNDDMIVICEGEFDSILLSSIGIPTITSTAGAKSFKEDWIDNLKNLKKVYICYDKDKEGEKGADRLIELLEKNLSKTAIYKITLPERMTDGKDITDYITKYNGNPDELIYECSKQVAGKFPIDTSGFKPLTSEDIIRVLGLTIKKDEENKLITFLCALSAYTEQSQFNLSFNAPSSTGKSFIPMEVSTLFPNEDVMKLGDCSPKAFFHEQGDYDKETNTMLVDLSRKILIFLDQPHNSLLERLRSLLSHDQKEMISKITDKNQKGGNKTKTVILRGYPAVIFCSAGLEIDEQESTRFILLSPQTSQEKLRF</sequence>
<evidence type="ECO:0000313" key="2">
    <source>
        <dbReference type="EMBL" id="PIR78184.1"/>
    </source>
</evidence>
<dbReference type="Gene3D" id="3.40.1360.10">
    <property type="match status" value="1"/>
</dbReference>